<dbReference type="GO" id="GO:0032153">
    <property type="term" value="C:cell division site"/>
    <property type="evidence" value="ECO:0007669"/>
    <property type="project" value="TreeGrafter"/>
</dbReference>
<dbReference type="OrthoDB" id="8478373at2"/>
<evidence type="ECO:0000256" key="5">
    <source>
        <dbReference type="ARBA" id="ARBA00023136"/>
    </source>
</evidence>
<organism evidence="8 9">
    <name type="scientific">Sphingomonas gilva</name>
    <dbReference type="NCBI Taxonomy" id="2305907"/>
    <lineage>
        <taxon>Bacteria</taxon>
        <taxon>Pseudomonadati</taxon>
        <taxon>Pseudomonadota</taxon>
        <taxon>Alphaproteobacteria</taxon>
        <taxon>Sphingomonadales</taxon>
        <taxon>Sphingomonadaceae</taxon>
        <taxon>Sphingomonas</taxon>
    </lineage>
</organism>
<dbReference type="RefSeq" id="WP_118862117.1">
    <property type="nucleotide sequence ID" value="NZ_QWLV01000001.1"/>
</dbReference>
<dbReference type="InterPro" id="IPR003838">
    <property type="entry name" value="ABC3_permease_C"/>
</dbReference>
<evidence type="ECO:0000313" key="9">
    <source>
        <dbReference type="Proteomes" id="UP000266693"/>
    </source>
</evidence>
<feature type="transmembrane region" description="Helical" evidence="6">
    <location>
        <begin position="26"/>
        <end position="46"/>
    </location>
</feature>
<name>A0A396RY12_9SPHN</name>
<dbReference type="Proteomes" id="UP000266693">
    <property type="component" value="Unassembled WGS sequence"/>
</dbReference>
<gene>
    <name evidence="8" type="ORF">D1610_00060</name>
</gene>
<sequence>MSFGWAASPPDSRLLQEGRLTGPMPWIIAIMMFLTALAAAAGLGLANASSAMDARLAGRLTVQIVDADAESRARDARRVATALETLPGVAKVEQADRAELAALLEPYLGADGLDRDLPMPALIDVDLDSAEESAVAEVEGVVARIAPAARVDRHARWLAPVESLFGWLTWLSIMMVLLMAAATGAAVVLAARGALNTHRATIDVLHLMGATDRQVARLFQRRIALDALLGGATGLVVALIVIMLLGWQVGSLQSELASGVTLAWRDWLLLLALPLLFAALATLAARTTILAALRKLL</sequence>
<accession>A0A396RY12</accession>
<dbReference type="GO" id="GO:0005886">
    <property type="term" value="C:plasma membrane"/>
    <property type="evidence" value="ECO:0007669"/>
    <property type="project" value="UniProtKB-SubCell"/>
</dbReference>
<evidence type="ECO:0000256" key="6">
    <source>
        <dbReference type="SAM" id="Phobius"/>
    </source>
</evidence>
<evidence type="ECO:0000256" key="3">
    <source>
        <dbReference type="ARBA" id="ARBA00022692"/>
    </source>
</evidence>
<feature type="transmembrane region" description="Helical" evidence="6">
    <location>
        <begin position="267"/>
        <end position="293"/>
    </location>
</feature>
<dbReference type="PANTHER" id="PTHR47755">
    <property type="entry name" value="CELL DIVISION PROTEIN FTSX"/>
    <property type="match status" value="1"/>
</dbReference>
<dbReference type="EMBL" id="QWLV01000001">
    <property type="protein sequence ID" value="RHW18611.1"/>
    <property type="molecule type" value="Genomic_DNA"/>
</dbReference>
<evidence type="ECO:0000259" key="7">
    <source>
        <dbReference type="Pfam" id="PF02687"/>
    </source>
</evidence>
<comment type="subcellular location">
    <subcellularLocation>
        <location evidence="1">Cell membrane</location>
        <topology evidence="1">Multi-pass membrane protein</topology>
    </subcellularLocation>
</comment>
<dbReference type="InterPro" id="IPR004513">
    <property type="entry name" value="FtsX"/>
</dbReference>
<keyword evidence="3 6" id="KW-0812">Transmembrane</keyword>
<dbReference type="GO" id="GO:0051301">
    <property type="term" value="P:cell division"/>
    <property type="evidence" value="ECO:0007669"/>
    <property type="project" value="InterPro"/>
</dbReference>
<dbReference type="AlphaFoldDB" id="A0A396RY12"/>
<dbReference type="Pfam" id="PF02687">
    <property type="entry name" value="FtsX"/>
    <property type="match status" value="1"/>
</dbReference>
<evidence type="ECO:0000256" key="4">
    <source>
        <dbReference type="ARBA" id="ARBA00022989"/>
    </source>
</evidence>
<keyword evidence="4 6" id="KW-1133">Transmembrane helix</keyword>
<evidence type="ECO:0000313" key="8">
    <source>
        <dbReference type="EMBL" id="RHW18611.1"/>
    </source>
</evidence>
<protein>
    <submittedName>
        <fullName evidence="8">Permease</fullName>
    </submittedName>
</protein>
<comment type="caution">
    <text evidence="8">The sequence shown here is derived from an EMBL/GenBank/DDBJ whole genome shotgun (WGS) entry which is preliminary data.</text>
</comment>
<evidence type="ECO:0000256" key="1">
    <source>
        <dbReference type="ARBA" id="ARBA00004651"/>
    </source>
</evidence>
<keyword evidence="9" id="KW-1185">Reference proteome</keyword>
<evidence type="ECO:0000256" key="2">
    <source>
        <dbReference type="ARBA" id="ARBA00022475"/>
    </source>
</evidence>
<reference evidence="8 9" key="1">
    <citation type="submission" date="2018-08" db="EMBL/GenBank/DDBJ databases">
        <title>The multiple taxonomic identification of Sphingomonas gilva.</title>
        <authorList>
            <person name="Zhu D."/>
            <person name="Zheng S."/>
        </authorList>
    </citation>
    <scope>NUCLEOTIDE SEQUENCE [LARGE SCALE GENOMIC DNA]</scope>
    <source>
        <strain evidence="8 9">ZDH117</strain>
    </source>
</reference>
<feature type="transmembrane region" description="Helical" evidence="6">
    <location>
        <begin position="223"/>
        <end position="247"/>
    </location>
</feature>
<feature type="transmembrane region" description="Helical" evidence="6">
    <location>
        <begin position="167"/>
        <end position="191"/>
    </location>
</feature>
<keyword evidence="5 6" id="KW-0472">Membrane</keyword>
<keyword evidence="2" id="KW-1003">Cell membrane</keyword>
<feature type="domain" description="ABC3 transporter permease C-terminal" evidence="7">
    <location>
        <begin position="173"/>
        <end position="286"/>
    </location>
</feature>
<dbReference type="PANTHER" id="PTHR47755:SF1">
    <property type="entry name" value="CELL DIVISION PROTEIN FTSX"/>
    <property type="match status" value="1"/>
</dbReference>
<proteinExistence type="predicted"/>